<feature type="domain" description="Flavodoxin-like" evidence="1">
    <location>
        <begin position="3"/>
        <end position="165"/>
    </location>
</feature>
<dbReference type="EMBL" id="RSEC01000059">
    <property type="protein sequence ID" value="RSD11624.1"/>
    <property type="molecule type" value="Genomic_DNA"/>
</dbReference>
<dbReference type="Proteomes" id="UP000267081">
    <property type="component" value="Unassembled WGS sequence"/>
</dbReference>
<evidence type="ECO:0000313" key="3">
    <source>
        <dbReference type="Proteomes" id="UP000267081"/>
    </source>
</evidence>
<dbReference type="InterPro" id="IPR008254">
    <property type="entry name" value="Flavodoxin/NO_synth"/>
</dbReference>
<reference evidence="2 3" key="1">
    <citation type="submission" date="2018-12" db="EMBL/GenBank/DDBJ databases">
        <title>Amycolatopsis eburnea sp. nov. actinomycete associate with arbuscular mycorrhiza fungal spore.</title>
        <authorList>
            <person name="Lumyong S."/>
            <person name="Chaiya L."/>
        </authorList>
    </citation>
    <scope>NUCLEOTIDE SEQUENCE [LARGE SCALE GENOMIC DNA]</scope>
    <source>
        <strain evidence="2 3">GLM-1</strain>
    </source>
</reference>
<dbReference type="PROSITE" id="PS00201">
    <property type="entry name" value="FLAVODOXIN"/>
    <property type="match status" value="1"/>
</dbReference>
<dbReference type="OrthoDB" id="3253043at2"/>
<evidence type="ECO:0000313" key="2">
    <source>
        <dbReference type="EMBL" id="RSD11624.1"/>
    </source>
</evidence>
<proteinExistence type="predicted"/>
<dbReference type="Gene3D" id="3.40.50.360">
    <property type="match status" value="1"/>
</dbReference>
<keyword evidence="3" id="KW-1185">Reference proteome</keyword>
<protein>
    <submittedName>
        <fullName evidence="2">Flavodoxin family protein</fullName>
    </submittedName>
</protein>
<dbReference type="PROSITE" id="PS50902">
    <property type="entry name" value="FLAVODOXIN_LIKE"/>
    <property type="match status" value="1"/>
</dbReference>
<dbReference type="InterPro" id="IPR029039">
    <property type="entry name" value="Flavoprotein-like_sf"/>
</dbReference>
<gene>
    <name evidence="2" type="ORF">EIY87_33150</name>
</gene>
<dbReference type="AlphaFoldDB" id="A0A3R9KGK0"/>
<dbReference type="SUPFAM" id="SSF52218">
    <property type="entry name" value="Flavoproteins"/>
    <property type="match status" value="1"/>
</dbReference>
<dbReference type="RefSeq" id="WP_125313850.1">
    <property type="nucleotide sequence ID" value="NZ_RSEC01000059.1"/>
</dbReference>
<dbReference type="GO" id="GO:0010181">
    <property type="term" value="F:FMN binding"/>
    <property type="evidence" value="ECO:0007669"/>
    <property type="project" value="InterPro"/>
</dbReference>
<organism evidence="2 3">
    <name type="scientific">Amycolatopsis eburnea</name>
    <dbReference type="NCBI Taxonomy" id="2267691"/>
    <lineage>
        <taxon>Bacteria</taxon>
        <taxon>Bacillati</taxon>
        <taxon>Actinomycetota</taxon>
        <taxon>Actinomycetes</taxon>
        <taxon>Pseudonocardiales</taxon>
        <taxon>Pseudonocardiaceae</taxon>
        <taxon>Amycolatopsis</taxon>
    </lineage>
</organism>
<comment type="caution">
    <text evidence="2">The sequence shown here is derived from an EMBL/GenBank/DDBJ whole genome shotgun (WGS) entry which is preliminary data.</text>
</comment>
<evidence type="ECO:0000259" key="1">
    <source>
        <dbReference type="PROSITE" id="PS50902"/>
    </source>
</evidence>
<name>A0A3R9KGK0_9PSEU</name>
<dbReference type="InterPro" id="IPR001226">
    <property type="entry name" value="Flavodoxin_CS"/>
</dbReference>
<accession>A0A3R9KGK0</accession>
<dbReference type="GO" id="GO:0009055">
    <property type="term" value="F:electron transfer activity"/>
    <property type="evidence" value="ECO:0007669"/>
    <property type="project" value="InterPro"/>
</dbReference>
<dbReference type="Pfam" id="PF00258">
    <property type="entry name" value="Flavodoxin_1"/>
    <property type="match status" value="1"/>
</dbReference>
<sequence length="173" mass="18119">MRILVVFESMFGATEEVAKAIGKGLAVSAPVEVVNVDKAPRDLTGVDLLVVGGPTHVHGMSRPATRKSAVEQVDYPTRSRTGVREWLDALDVVPAGLAGAAFDTRIDKPRVFTGAASLGVAKRLRRHGCRLVLPAESFFVGTAPIDVGPEPGEPERAEAWGAALGAALVRAGT</sequence>